<accession>A0A3D9ARH0</accession>
<dbReference type="Pfam" id="PF00271">
    <property type="entry name" value="Helicase_C"/>
    <property type="match status" value="1"/>
</dbReference>
<dbReference type="InterPro" id="IPR001650">
    <property type="entry name" value="Helicase_C-like"/>
</dbReference>
<proteinExistence type="predicted"/>
<dbReference type="GO" id="GO:0005524">
    <property type="term" value="F:ATP binding"/>
    <property type="evidence" value="ECO:0007669"/>
    <property type="project" value="InterPro"/>
</dbReference>
<dbReference type="SUPFAM" id="SSF52540">
    <property type="entry name" value="P-loop containing nucleoside triphosphate hydrolases"/>
    <property type="match status" value="2"/>
</dbReference>
<dbReference type="GO" id="GO:0016787">
    <property type="term" value="F:hydrolase activity"/>
    <property type="evidence" value="ECO:0007669"/>
    <property type="project" value="InterPro"/>
</dbReference>
<dbReference type="Pfam" id="PF04851">
    <property type="entry name" value="ResIII"/>
    <property type="match status" value="1"/>
</dbReference>
<feature type="domain" description="Helicase ATP-binding" evidence="1">
    <location>
        <begin position="11"/>
        <end position="364"/>
    </location>
</feature>
<keyword evidence="3" id="KW-1185">Reference proteome</keyword>
<dbReference type="EMBL" id="QNVU01000042">
    <property type="protein sequence ID" value="REC43516.1"/>
    <property type="molecule type" value="Genomic_DNA"/>
</dbReference>
<comment type="caution">
    <text evidence="2">The sequence shown here is derived from an EMBL/GenBank/DDBJ whole genome shotgun (WGS) entry which is preliminary data.</text>
</comment>
<organism evidence="2 3">
    <name type="scientific">Candidatus Chryseobacterium massiliense</name>
    <dbReference type="NCBI Taxonomy" id="204089"/>
    <lineage>
        <taxon>Bacteria</taxon>
        <taxon>Pseudomonadati</taxon>
        <taxon>Bacteroidota</taxon>
        <taxon>Flavobacteriia</taxon>
        <taxon>Flavobacteriales</taxon>
        <taxon>Weeksellaceae</taxon>
        <taxon>Chryseobacterium group</taxon>
        <taxon>Chryseobacterium</taxon>
    </lineage>
</organism>
<evidence type="ECO:0000259" key="1">
    <source>
        <dbReference type="SMART" id="SM00487"/>
    </source>
</evidence>
<evidence type="ECO:0000313" key="2">
    <source>
        <dbReference type="EMBL" id="REC43516.1"/>
    </source>
</evidence>
<dbReference type="InterPro" id="IPR014001">
    <property type="entry name" value="Helicase_ATP-bd"/>
</dbReference>
<dbReference type="GO" id="GO:0003677">
    <property type="term" value="F:DNA binding"/>
    <property type="evidence" value="ECO:0007669"/>
    <property type="project" value="InterPro"/>
</dbReference>
<name>A0A3D9ARH0_9FLAO</name>
<gene>
    <name evidence="2" type="ORF">DRF68_16700</name>
</gene>
<dbReference type="InterPro" id="IPR027417">
    <property type="entry name" value="P-loop_NTPase"/>
</dbReference>
<sequence>MMKIKEAIAETIDKLKDFQLHTVEKVLESYRNGHNRFLVADEVGLGKTIVAKGIVAKLYLEAFERNSDFKVIYICSNKALAKQNIAKLIPFAGTEDFDINEVLDFSDEDDRLTSLAYEDVKKENKFRLKIKALTPNTSFDTNSKPGKKDERILIYRILSTTSFFRTRKTALKWFLRSTVNINNWENDIISQKRKIRPEIDEEFIACLKNDVHPTFLQEIQKSYKKVNRNIENHSSLNLLEILQCIIPENKRGLNTSSYIPNSQVVNKIIGEIRLRLASACKQYLKADLFILDEFQRFKQIIEAKSEIENPGVQLAKEIFNIDNVKLLLLSATPYKAYATQFEQLHGEDHYQEFKSVLTFLFPDYSKQKWIHLDQLNQRYFEGLKSIEKVTQLDIELLKTKNKIEDIYKTGISRTERNLVEKLNDNRENEVKTLPVNESDLYDFILIDQIIKDLNENYGAKLNVPIEYVKSAPYPLSFLSEYQHFKVLQQKFNQHTALKKTVRKAKNAFISRDKIIEYKPLIPEKSQLEPNPKLRLLYEDLRSKGWKYLWLPPTLPYYKTNNHPYKNISKSEKEVFSKTLIFSAWKMVPRMISTLVSYEAERLSIGDYLVNDIRQKEENQIRSKTDSRRYPYPLLVYRNNETHSSLMNYALTYPCISLAKIIDPILALQEQQSDQKLIEQVKKQIIEELKILGIQEIGIENGNKNNWKWYSLLFLDKHINREEAATWFKNPEKVGLESDHLNDDIKHEKNYIFLQFKENFEKDVIEDSLAKLENNDLEELSEYLAKMSLGSPAICSYRAFYRLFADDKKLINVSHFVANSFRTLFNKPESIAIIKKFFNTTGYYNNVLDYCINGNIQAMLDEFFYQLHDSGGLYNSRDIAIFIDDILSVSTSSLDVKTFDSLSDNSKDLKMRVHYAMPFGMDGKADNKSTNRIIKIREAFNSPFRPFVLTSTSIGQEGLDFHYYCNKIIHWNLPHNPIDLEQREGRIKRYKGFNIRNKMIESLDVKDLSIKENENIWKTIYTTVDAKKLGKCDLIPYWYFPDKNNANSIKTIIPMYPYSRDLEKLNYIKNVLGNYRLTFGQPRQEELVYLLGENSNNKNYKGHYPVKCVSRKVRLGFYNLSLFSKISINWFKTN</sequence>
<dbReference type="InterPro" id="IPR006935">
    <property type="entry name" value="Helicase/UvrB_N"/>
</dbReference>
<evidence type="ECO:0000313" key="3">
    <source>
        <dbReference type="Proteomes" id="UP000256924"/>
    </source>
</evidence>
<dbReference type="SMART" id="SM00487">
    <property type="entry name" value="DEXDc"/>
    <property type="match status" value="1"/>
</dbReference>
<protein>
    <recommendedName>
        <fullName evidence="1">Helicase ATP-binding domain-containing protein</fullName>
    </recommendedName>
</protein>
<dbReference type="RefSeq" id="WP_116099568.1">
    <property type="nucleotide sequence ID" value="NZ_QNVU01000042.1"/>
</dbReference>
<feature type="non-terminal residue" evidence="2">
    <location>
        <position position="1133"/>
    </location>
</feature>
<reference evidence="2 3" key="1">
    <citation type="journal article" date="2004" name="Emerg. Infect. Dis.">
        <title>Amoebae-resisting bacteria isolated from human nasal swabs by amoebal coculture.</title>
        <authorList>
            <person name="Greub G."/>
            <person name="La Scola B."/>
            <person name="Raoult D."/>
        </authorList>
    </citation>
    <scope>NUCLEOTIDE SEQUENCE [LARGE SCALE GENOMIC DNA]</scope>
    <source>
        <strain evidence="2 3">CCUG 51329</strain>
    </source>
</reference>
<dbReference type="Gene3D" id="3.40.50.300">
    <property type="entry name" value="P-loop containing nucleotide triphosphate hydrolases"/>
    <property type="match status" value="2"/>
</dbReference>
<dbReference type="Proteomes" id="UP000256924">
    <property type="component" value="Unassembled WGS sequence"/>
</dbReference>
<dbReference type="AlphaFoldDB" id="A0A3D9ARH0"/>